<accession>A0A2U3K7J8</accession>
<evidence type="ECO:0000313" key="1">
    <source>
        <dbReference type="EMBL" id="SPF35616.1"/>
    </source>
</evidence>
<proteinExistence type="predicted"/>
<gene>
    <name evidence="1" type="ORF">SBF1_1510003</name>
</gene>
<dbReference type="AlphaFoldDB" id="A0A2U3K7J8"/>
<dbReference type="EMBL" id="OMOF01000059">
    <property type="protein sequence ID" value="SPF35616.1"/>
    <property type="molecule type" value="Genomic_DNA"/>
</dbReference>
<sequence length="42" mass="4767">MFISTNKEGPIIIDEGQVSGTSKFTKDSMPKIRVIRESESFY</sequence>
<name>A0A2U3K7J8_9FIRM</name>
<evidence type="ECO:0000313" key="2">
    <source>
        <dbReference type="Proteomes" id="UP000238916"/>
    </source>
</evidence>
<dbReference type="Proteomes" id="UP000238916">
    <property type="component" value="Unassembled WGS sequence"/>
</dbReference>
<reference evidence="2" key="1">
    <citation type="submission" date="2018-02" db="EMBL/GenBank/DDBJ databases">
        <authorList>
            <person name="Hausmann B."/>
        </authorList>
    </citation>
    <scope>NUCLEOTIDE SEQUENCE [LARGE SCALE GENOMIC DNA]</scope>
    <source>
        <strain evidence="2">Peat soil MAG SbF1</strain>
    </source>
</reference>
<organism evidence="1 2">
    <name type="scientific">Candidatus Desulfosporosinus infrequens</name>
    <dbReference type="NCBI Taxonomy" id="2043169"/>
    <lineage>
        <taxon>Bacteria</taxon>
        <taxon>Bacillati</taxon>
        <taxon>Bacillota</taxon>
        <taxon>Clostridia</taxon>
        <taxon>Eubacteriales</taxon>
        <taxon>Desulfitobacteriaceae</taxon>
        <taxon>Desulfosporosinus</taxon>
    </lineage>
</organism>
<protein>
    <submittedName>
        <fullName evidence="1">Uncharacterized protein</fullName>
    </submittedName>
</protein>